<proteinExistence type="predicted"/>
<evidence type="ECO:0000313" key="3">
    <source>
        <dbReference type="Proteomes" id="UP000008066"/>
    </source>
</evidence>
<dbReference type="GeneID" id="18258036"/>
<name>G0S8Q6_CHATD</name>
<organism evidence="3">
    <name type="scientific">Chaetomium thermophilum (strain DSM 1495 / CBS 144.50 / IMI 039719)</name>
    <name type="common">Thermochaetoides thermophila</name>
    <dbReference type="NCBI Taxonomy" id="759272"/>
    <lineage>
        <taxon>Eukaryota</taxon>
        <taxon>Fungi</taxon>
        <taxon>Dikarya</taxon>
        <taxon>Ascomycota</taxon>
        <taxon>Pezizomycotina</taxon>
        <taxon>Sordariomycetes</taxon>
        <taxon>Sordariomycetidae</taxon>
        <taxon>Sordariales</taxon>
        <taxon>Chaetomiaceae</taxon>
        <taxon>Thermochaetoides</taxon>
    </lineage>
</organism>
<accession>G0S8Q6</accession>
<evidence type="ECO:0000313" key="2">
    <source>
        <dbReference type="EMBL" id="EGS20259.1"/>
    </source>
</evidence>
<keyword evidence="3" id="KW-1185">Reference proteome</keyword>
<evidence type="ECO:0000256" key="1">
    <source>
        <dbReference type="SAM" id="MobiDB-lite"/>
    </source>
</evidence>
<dbReference type="EMBL" id="GL988042">
    <property type="protein sequence ID" value="EGS20259.1"/>
    <property type="molecule type" value="Genomic_DNA"/>
</dbReference>
<reference evidence="2 3" key="1">
    <citation type="journal article" date="2011" name="Cell">
        <title>Insight into structure and assembly of the nuclear pore complex by utilizing the genome of a eukaryotic thermophile.</title>
        <authorList>
            <person name="Amlacher S."/>
            <person name="Sarges P."/>
            <person name="Flemming D."/>
            <person name="van Noort V."/>
            <person name="Kunze R."/>
            <person name="Devos D.P."/>
            <person name="Arumugam M."/>
            <person name="Bork P."/>
            <person name="Hurt E."/>
        </authorList>
    </citation>
    <scope>NUCLEOTIDE SEQUENCE [LARGE SCALE GENOMIC DNA]</scope>
    <source>
        <strain evidence="3">DSM 1495 / CBS 144.50 / IMI 039719</strain>
    </source>
</reference>
<dbReference type="AlphaFoldDB" id="G0S8Q6"/>
<feature type="compositionally biased region" description="Polar residues" evidence="1">
    <location>
        <begin position="152"/>
        <end position="161"/>
    </location>
</feature>
<dbReference type="KEGG" id="cthr:CTHT_0039980"/>
<dbReference type="Proteomes" id="UP000008066">
    <property type="component" value="Unassembled WGS sequence"/>
</dbReference>
<protein>
    <submittedName>
        <fullName evidence="2">Uncharacterized protein</fullName>
    </submittedName>
</protein>
<dbReference type="HOGENOM" id="CLU_1377977_0_0_1"/>
<dbReference type="RefSeq" id="XP_006694408.1">
    <property type="nucleotide sequence ID" value="XM_006694345.1"/>
</dbReference>
<sequence length="198" mass="21367">MVHPTLQLHPIGLAPALTTHLERAGAVEPTFKLSPHASLGERFADEALVVRGLNLSFEPAIFPLIDLTSLRLTTIINIRSTSNPIPIFEAQVQSQCPTLRIALAQANLLVTNLEPLINATNSPNTPAANILQPSKRVPFKQQTIHLLHSLSASTSPTAGQNPSPPQPLCARSSASEYSISSQKTVLRLGLKNWRGRQG</sequence>
<gene>
    <name evidence="2" type="ORF">CTHT_0039980</name>
</gene>
<feature type="region of interest" description="Disordered" evidence="1">
    <location>
        <begin position="152"/>
        <end position="175"/>
    </location>
</feature>